<comment type="caution">
    <text evidence="10">The sequence shown here is derived from an EMBL/GenBank/DDBJ whole genome shotgun (WGS) entry which is preliminary data.</text>
</comment>
<dbReference type="EMBL" id="JAPMLT010000003">
    <property type="protein sequence ID" value="MCX7570112.1"/>
    <property type="molecule type" value="Genomic_DNA"/>
</dbReference>
<evidence type="ECO:0000313" key="10">
    <source>
        <dbReference type="EMBL" id="MCX7570112.1"/>
    </source>
</evidence>
<evidence type="ECO:0000256" key="8">
    <source>
        <dbReference type="SAM" id="SignalP"/>
    </source>
</evidence>
<feature type="signal peptide" evidence="8">
    <location>
        <begin position="1"/>
        <end position="27"/>
    </location>
</feature>
<feature type="domain" description="Peptidase M14" evidence="9">
    <location>
        <begin position="102"/>
        <end position="403"/>
    </location>
</feature>
<evidence type="ECO:0000259" key="9">
    <source>
        <dbReference type="PROSITE" id="PS52035"/>
    </source>
</evidence>
<dbReference type="Pfam" id="PF00246">
    <property type="entry name" value="Peptidase_M14"/>
    <property type="match status" value="1"/>
</dbReference>
<comment type="cofactor">
    <cofactor evidence="1">
        <name>Zn(2+)</name>
        <dbReference type="ChEBI" id="CHEBI:29105"/>
    </cofactor>
</comment>
<comment type="similarity">
    <text evidence="2 7">Belongs to the peptidase M14 family.</text>
</comment>
<accession>A0ABT3X2T9</accession>
<dbReference type="PANTHER" id="PTHR11705:SF143">
    <property type="entry name" value="SLL0236 PROTEIN"/>
    <property type="match status" value="1"/>
</dbReference>
<dbReference type="SMART" id="SM00631">
    <property type="entry name" value="Zn_pept"/>
    <property type="match status" value="1"/>
</dbReference>
<dbReference type="Proteomes" id="UP001208017">
    <property type="component" value="Unassembled WGS sequence"/>
</dbReference>
<dbReference type="PRINTS" id="PR00765">
    <property type="entry name" value="CRBOXYPTASEA"/>
</dbReference>
<keyword evidence="4" id="KW-0378">Hydrolase</keyword>
<organism evidence="10 11">
    <name type="scientific">Tumebacillus lacus</name>
    <dbReference type="NCBI Taxonomy" id="2995335"/>
    <lineage>
        <taxon>Bacteria</taxon>
        <taxon>Bacillati</taxon>
        <taxon>Bacillota</taxon>
        <taxon>Bacilli</taxon>
        <taxon>Bacillales</taxon>
        <taxon>Alicyclobacillaceae</taxon>
        <taxon>Tumebacillus</taxon>
    </lineage>
</organism>
<dbReference type="Gene3D" id="3.40.630.10">
    <property type="entry name" value="Zn peptidases"/>
    <property type="match status" value="1"/>
</dbReference>
<keyword evidence="11" id="KW-1185">Reference proteome</keyword>
<evidence type="ECO:0000256" key="6">
    <source>
        <dbReference type="ARBA" id="ARBA00023049"/>
    </source>
</evidence>
<dbReference type="InterPro" id="IPR033810">
    <property type="entry name" value="Carboxypeptidase_T"/>
</dbReference>
<dbReference type="PROSITE" id="PS52035">
    <property type="entry name" value="PEPTIDASE_M14"/>
    <property type="match status" value="1"/>
</dbReference>
<proteinExistence type="inferred from homology"/>
<keyword evidence="3" id="KW-0645">Protease</keyword>
<dbReference type="SUPFAM" id="SSF53187">
    <property type="entry name" value="Zn-dependent exopeptidases"/>
    <property type="match status" value="1"/>
</dbReference>
<keyword evidence="8" id="KW-0732">Signal</keyword>
<feature type="active site" description="Proton donor/acceptor" evidence="7">
    <location>
        <position position="373"/>
    </location>
</feature>
<evidence type="ECO:0000256" key="2">
    <source>
        <dbReference type="ARBA" id="ARBA00005988"/>
    </source>
</evidence>
<evidence type="ECO:0000256" key="1">
    <source>
        <dbReference type="ARBA" id="ARBA00001947"/>
    </source>
</evidence>
<dbReference type="CDD" id="cd03859">
    <property type="entry name" value="M14_CPT"/>
    <property type="match status" value="1"/>
</dbReference>
<gene>
    <name evidence="10" type="ORF">OS242_09055</name>
</gene>
<keyword evidence="6" id="KW-0482">Metalloprotease</keyword>
<evidence type="ECO:0000256" key="5">
    <source>
        <dbReference type="ARBA" id="ARBA00022833"/>
    </source>
</evidence>
<dbReference type="PANTHER" id="PTHR11705">
    <property type="entry name" value="PROTEASE FAMILY M14 CARBOXYPEPTIDASE A,B"/>
    <property type="match status" value="1"/>
</dbReference>
<evidence type="ECO:0000256" key="7">
    <source>
        <dbReference type="PROSITE-ProRule" id="PRU01379"/>
    </source>
</evidence>
<reference evidence="10 11" key="1">
    <citation type="submission" date="2022-11" db="EMBL/GenBank/DDBJ databases">
        <title>Study of microbial diversity in lake waters.</title>
        <authorList>
            <person name="Zhang J."/>
        </authorList>
    </citation>
    <scope>NUCLEOTIDE SEQUENCE [LARGE SCALE GENOMIC DNA]</scope>
    <source>
        <strain evidence="10 11">DT12</strain>
    </source>
</reference>
<sequence>MKKTKKQAWALALSVLMGAGVFTALPAAVETAQAANSITLFRITTDSTHTVAQLEAQGVDVWQVQPNFVEAPLTPEQIDWLQGSGWDYKMSRQTNGPSFDTSYRTYASVRAALNDYADRYPSLAQVVTIGQTFEGRPIQAIKITNSQSTAGKPKSLWIGGTHAREISPPEVMMSYVDLLLEGYGNDADVTWMLDTREVWIVPVLNADGHLKAEQLINQRKNTNTSWGSDGVDLNRNYDEAVPGIWGLYGTSSNPFSIVYPGPRAFSEPETQAIKNLVDSVMGPTGTPQTVANGFNMVVDMHSFGNLVMWPWNWTKDTSVHGAASDIANMERIGTKFAAYNTYKPQLGAKLYATSGDTTDWAYGFHKIPSFTIEIGKTFWPSNQELAGQIAENRGPFLYGNKILDDPYGRVKGPDSNGLTATVQDGRIVITGAANDGYNGNDRVQAVEVFVDTLGARGTGVKGTLEKTTSAGSLTDFTATLSTQGLTQGKHLLIVEAQDETGAWGAPSAVFVQIP</sequence>
<protein>
    <submittedName>
        <fullName evidence="10">M14 family metallopeptidase</fullName>
    </submittedName>
</protein>
<evidence type="ECO:0000256" key="3">
    <source>
        <dbReference type="ARBA" id="ARBA00022670"/>
    </source>
</evidence>
<evidence type="ECO:0000313" key="11">
    <source>
        <dbReference type="Proteomes" id="UP001208017"/>
    </source>
</evidence>
<dbReference type="InterPro" id="IPR000834">
    <property type="entry name" value="Peptidase_M14"/>
</dbReference>
<feature type="chain" id="PRO_5045411295" evidence="8">
    <location>
        <begin position="28"/>
        <end position="514"/>
    </location>
</feature>
<keyword evidence="5" id="KW-0862">Zinc</keyword>
<dbReference type="RefSeq" id="WP_267151354.1">
    <property type="nucleotide sequence ID" value="NZ_JAPMLT010000003.1"/>
</dbReference>
<evidence type="ECO:0000256" key="4">
    <source>
        <dbReference type="ARBA" id="ARBA00022801"/>
    </source>
</evidence>
<name>A0ABT3X2T9_9BACL</name>